<dbReference type="InterPro" id="IPR036388">
    <property type="entry name" value="WH-like_DNA-bd_sf"/>
</dbReference>
<evidence type="ECO:0000256" key="2">
    <source>
        <dbReference type="ARBA" id="ARBA00023125"/>
    </source>
</evidence>
<dbReference type="CDD" id="cd07377">
    <property type="entry name" value="WHTH_GntR"/>
    <property type="match status" value="1"/>
</dbReference>
<dbReference type="RefSeq" id="WP_380902968.1">
    <property type="nucleotide sequence ID" value="NZ_JBHUFU010000014.1"/>
</dbReference>
<gene>
    <name evidence="5" type="ORF">ACFSJS_21720</name>
</gene>
<dbReference type="SUPFAM" id="SSF48008">
    <property type="entry name" value="GntR ligand-binding domain-like"/>
    <property type="match status" value="1"/>
</dbReference>
<dbReference type="PANTHER" id="PTHR43537">
    <property type="entry name" value="TRANSCRIPTIONAL REGULATOR, GNTR FAMILY"/>
    <property type="match status" value="1"/>
</dbReference>
<organism evidence="5 6">
    <name type="scientific">Streptomyces desertarenae</name>
    <dbReference type="NCBI Taxonomy" id="2666184"/>
    <lineage>
        <taxon>Bacteria</taxon>
        <taxon>Bacillati</taxon>
        <taxon>Actinomycetota</taxon>
        <taxon>Actinomycetes</taxon>
        <taxon>Kitasatosporales</taxon>
        <taxon>Streptomycetaceae</taxon>
        <taxon>Streptomyces</taxon>
    </lineage>
</organism>
<evidence type="ECO:0000256" key="3">
    <source>
        <dbReference type="ARBA" id="ARBA00023163"/>
    </source>
</evidence>
<evidence type="ECO:0000313" key="5">
    <source>
        <dbReference type="EMBL" id="MFD1832243.1"/>
    </source>
</evidence>
<accession>A0ABW4PNG3</accession>
<sequence length="233" mass="25090">MPVTDGAIEKIKDMIVTGELGPGAKLPREADLAERLGLSRNSLREAVKALSLIRVLDVRQGDGTYVTSLEPSLLLEAMGFAVDFHRDDTVLEFLEVRRILEPAAAAMAATAMSDEDRAALRATLEDLGDSPTVEALVANDLRFHGLIAAGSGNTVLCSVIEGISGPTARARIWRGLTQEGAVRRTREQHEAICEAIEARRPEVARAWATVHVADVEQWLRTALGSTESSLPAT</sequence>
<keyword evidence="2" id="KW-0238">DNA-binding</keyword>
<protein>
    <submittedName>
        <fullName evidence="5">FadR/GntR family transcriptional regulator</fullName>
    </submittedName>
</protein>
<dbReference type="PANTHER" id="PTHR43537:SF5">
    <property type="entry name" value="UXU OPERON TRANSCRIPTIONAL REGULATOR"/>
    <property type="match status" value="1"/>
</dbReference>
<dbReference type="InterPro" id="IPR008920">
    <property type="entry name" value="TF_FadR/GntR_C"/>
</dbReference>
<keyword evidence="3" id="KW-0804">Transcription</keyword>
<feature type="domain" description="HTH gntR-type" evidence="4">
    <location>
        <begin position="1"/>
        <end position="69"/>
    </location>
</feature>
<dbReference type="EMBL" id="JBHUFU010000014">
    <property type="protein sequence ID" value="MFD1832243.1"/>
    <property type="molecule type" value="Genomic_DNA"/>
</dbReference>
<dbReference type="Pfam" id="PF00392">
    <property type="entry name" value="GntR"/>
    <property type="match status" value="1"/>
</dbReference>
<proteinExistence type="predicted"/>
<name>A0ABW4PNG3_9ACTN</name>
<dbReference type="SMART" id="SM00345">
    <property type="entry name" value="HTH_GNTR"/>
    <property type="match status" value="1"/>
</dbReference>
<dbReference type="Pfam" id="PF07729">
    <property type="entry name" value="FCD"/>
    <property type="match status" value="1"/>
</dbReference>
<comment type="caution">
    <text evidence="5">The sequence shown here is derived from an EMBL/GenBank/DDBJ whole genome shotgun (WGS) entry which is preliminary data.</text>
</comment>
<dbReference type="InterPro" id="IPR000524">
    <property type="entry name" value="Tscrpt_reg_HTH_GntR"/>
</dbReference>
<keyword evidence="6" id="KW-1185">Reference proteome</keyword>
<dbReference type="SMART" id="SM00895">
    <property type="entry name" value="FCD"/>
    <property type="match status" value="1"/>
</dbReference>
<dbReference type="SUPFAM" id="SSF46785">
    <property type="entry name" value="Winged helix' DNA-binding domain"/>
    <property type="match status" value="1"/>
</dbReference>
<dbReference type="PROSITE" id="PS50949">
    <property type="entry name" value="HTH_GNTR"/>
    <property type="match status" value="1"/>
</dbReference>
<dbReference type="Proteomes" id="UP001597365">
    <property type="component" value="Unassembled WGS sequence"/>
</dbReference>
<dbReference type="InterPro" id="IPR011711">
    <property type="entry name" value="GntR_C"/>
</dbReference>
<keyword evidence="1" id="KW-0805">Transcription regulation</keyword>
<dbReference type="Gene3D" id="1.10.10.10">
    <property type="entry name" value="Winged helix-like DNA-binding domain superfamily/Winged helix DNA-binding domain"/>
    <property type="match status" value="1"/>
</dbReference>
<evidence type="ECO:0000256" key="1">
    <source>
        <dbReference type="ARBA" id="ARBA00023015"/>
    </source>
</evidence>
<reference evidence="6" key="1">
    <citation type="journal article" date="2019" name="Int. J. Syst. Evol. Microbiol.">
        <title>The Global Catalogue of Microorganisms (GCM) 10K type strain sequencing project: providing services to taxonomists for standard genome sequencing and annotation.</title>
        <authorList>
            <consortium name="The Broad Institute Genomics Platform"/>
            <consortium name="The Broad Institute Genome Sequencing Center for Infectious Disease"/>
            <person name="Wu L."/>
            <person name="Ma J."/>
        </authorList>
    </citation>
    <scope>NUCLEOTIDE SEQUENCE [LARGE SCALE GENOMIC DNA]</scope>
    <source>
        <strain evidence="6">CGMCC 4.7455</strain>
    </source>
</reference>
<evidence type="ECO:0000313" key="6">
    <source>
        <dbReference type="Proteomes" id="UP001597365"/>
    </source>
</evidence>
<dbReference type="Gene3D" id="1.20.120.530">
    <property type="entry name" value="GntR ligand-binding domain-like"/>
    <property type="match status" value="1"/>
</dbReference>
<evidence type="ECO:0000259" key="4">
    <source>
        <dbReference type="PROSITE" id="PS50949"/>
    </source>
</evidence>
<dbReference type="PRINTS" id="PR00035">
    <property type="entry name" value="HTHGNTR"/>
</dbReference>
<dbReference type="InterPro" id="IPR036390">
    <property type="entry name" value="WH_DNA-bd_sf"/>
</dbReference>